<reference evidence="3" key="1">
    <citation type="journal article" date="2019" name="Int. J. Syst. Evol. Microbiol.">
        <title>The Global Catalogue of Microorganisms (GCM) 10K type strain sequencing project: providing services to taxonomists for standard genome sequencing and annotation.</title>
        <authorList>
            <consortium name="The Broad Institute Genomics Platform"/>
            <consortium name="The Broad Institute Genome Sequencing Center for Infectious Disease"/>
            <person name="Wu L."/>
            <person name="Ma J."/>
        </authorList>
    </citation>
    <scope>NUCLEOTIDE SEQUENCE [LARGE SCALE GENOMIC DNA]</scope>
    <source>
        <strain evidence="3">JCM 15896</strain>
    </source>
</reference>
<dbReference type="InterPro" id="IPR022742">
    <property type="entry name" value="Hydrolase_4"/>
</dbReference>
<evidence type="ECO:0000313" key="3">
    <source>
        <dbReference type="Proteomes" id="UP001500359"/>
    </source>
</evidence>
<proteinExistence type="predicted"/>
<dbReference type="InterPro" id="IPR051044">
    <property type="entry name" value="MAG_DAG_Lipase"/>
</dbReference>
<keyword evidence="3" id="KW-1185">Reference proteome</keyword>
<feature type="domain" description="Serine aminopeptidase S33" evidence="1">
    <location>
        <begin position="117"/>
        <end position="242"/>
    </location>
</feature>
<evidence type="ECO:0000259" key="1">
    <source>
        <dbReference type="Pfam" id="PF12146"/>
    </source>
</evidence>
<comment type="caution">
    <text evidence="2">The sequence shown here is derived from an EMBL/GenBank/DDBJ whole genome shotgun (WGS) entry which is preliminary data.</text>
</comment>
<dbReference type="EMBL" id="BAAAFD010000013">
    <property type="protein sequence ID" value="GAA0859646.1"/>
    <property type="molecule type" value="Genomic_DNA"/>
</dbReference>
<sequence length="348" mass="38730">MPNIKGLIFRIKTLLVAISLLVMSGCTSFGSHVLSNPSIYMSQPSLLNVEPEQLGIDSRKYCIDYNSSCVHYLFAEAYQAHEFPENANVYYNLHATGNNVENVVSYKATPENFNRINGTAVLLHGFGASKEAMMAMSIYFRSIGMDIIALDLFGHGQSEQEFVFGAKEHTLFTRLIEEVVKQNSLSEPLILVGHSMGALPASNVLIESSAVDGAILLAPMIRFDYAAKQYLAYKNSTLSEMFSDYMDGIVSKSMADKNVSLQDTNIPMKIKSVRKPILIINSDVDSISPYKHFSHLENHFIQLEMFRGRSHPSLVAFDFADTKIIENWISKNFPTALSKVQSAVSESL</sequence>
<protein>
    <recommendedName>
        <fullName evidence="1">Serine aminopeptidase S33 domain-containing protein</fullName>
    </recommendedName>
</protein>
<dbReference type="RefSeq" id="WP_343862148.1">
    <property type="nucleotide sequence ID" value="NZ_BAAAFD010000013.1"/>
</dbReference>
<dbReference type="Gene3D" id="3.40.50.1820">
    <property type="entry name" value="alpha/beta hydrolase"/>
    <property type="match status" value="1"/>
</dbReference>
<dbReference type="SUPFAM" id="SSF53474">
    <property type="entry name" value="alpha/beta-Hydrolases"/>
    <property type="match status" value="1"/>
</dbReference>
<dbReference type="PANTHER" id="PTHR11614">
    <property type="entry name" value="PHOSPHOLIPASE-RELATED"/>
    <property type="match status" value="1"/>
</dbReference>
<name>A0ABP3X3D9_9ALTE</name>
<dbReference type="InterPro" id="IPR029058">
    <property type="entry name" value="AB_hydrolase_fold"/>
</dbReference>
<organism evidence="2 3">
    <name type="scientific">Aliiglaciecola litoralis</name>
    <dbReference type="NCBI Taxonomy" id="582857"/>
    <lineage>
        <taxon>Bacteria</taxon>
        <taxon>Pseudomonadati</taxon>
        <taxon>Pseudomonadota</taxon>
        <taxon>Gammaproteobacteria</taxon>
        <taxon>Alteromonadales</taxon>
        <taxon>Alteromonadaceae</taxon>
        <taxon>Aliiglaciecola</taxon>
    </lineage>
</organism>
<dbReference type="Pfam" id="PF12146">
    <property type="entry name" value="Hydrolase_4"/>
    <property type="match status" value="1"/>
</dbReference>
<evidence type="ECO:0000313" key="2">
    <source>
        <dbReference type="EMBL" id="GAA0859646.1"/>
    </source>
</evidence>
<dbReference type="PROSITE" id="PS51257">
    <property type="entry name" value="PROKAR_LIPOPROTEIN"/>
    <property type="match status" value="1"/>
</dbReference>
<gene>
    <name evidence="2" type="ORF">GCM10009114_33880</name>
</gene>
<accession>A0ABP3X3D9</accession>
<dbReference type="Proteomes" id="UP001500359">
    <property type="component" value="Unassembled WGS sequence"/>
</dbReference>